<name>A0A517M0L1_9BACT</name>
<dbReference type="RefSeq" id="WP_145345631.1">
    <property type="nucleotide sequence ID" value="NZ_CP036261.1"/>
</dbReference>
<dbReference type="OrthoDB" id="337615at2"/>
<dbReference type="Proteomes" id="UP000319557">
    <property type="component" value="Chromosome"/>
</dbReference>
<evidence type="ECO:0000313" key="3">
    <source>
        <dbReference type="Proteomes" id="UP000319557"/>
    </source>
</evidence>
<keyword evidence="3" id="KW-1185">Reference proteome</keyword>
<sequence precursor="true">MQPTAALLVPLLLIATAALAQHPQLPVGPNADLGGVLLMPAGDQWNRDVSKDPVDPRSDAIIARIGAQTRLHEDFGLTWKGAPGGIPYYVVSGDQPKVPVAFRYADESDPGPYPIPPDVPIEGGPQGNGDRHVIVLDKDNWRLYEMFHAFPIDGGKSWRASSGAIFDLKDLKPRPAGWTSADAAGLPILPGLARYDELCVTKQLTHALRFTVKKSRRAYVSPASHFASKDNDPDLPPMGMRVRLKADFDTSKFSGPARVLLEGLKTYGMILADNGSDWFISGAPDDRWMHDELTPIRQVKGSDFEVVKMGPMTMR</sequence>
<feature type="signal peptide" evidence="1">
    <location>
        <begin position="1"/>
        <end position="20"/>
    </location>
</feature>
<dbReference type="KEGG" id="ruv:EC9_26040"/>
<reference evidence="2 3" key="1">
    <citation type="submission" date="2019-02" db="EMBL/GenBank/DDBJ databases">
        <title>Deep-cultivation of Planctomycetes and their phenomic and genomic characterization uncovers novel biology.</title>
        <authorList>
            <person name="Wiegand S."/>
            <person name="Jogler M."/>
            <person name="Boedeker C."/>
            <person name="Pinto D."/>
            <person name="Vollmers J."/>
            <person name="Rivas-Marin E."/>
            <person name="Kohn T."/>
            <person name="Peeters S.H."/>
            <person name="Heuer A."/>
            <person name="Rast P."/>
            <person name="Oberbeckmann S."/>
            <person name="Bunk B."/>
            <person name="Jeske O."/>
            <person name="Meyerdierks A."/>
            <person name="Storesund J.E."/>
            <person name="Kallscheuer N."/>
            <person name="Luecker S."/>
            <person name="Lage O.M."/>
            <person name="Pohl T."/>
            <person name="Merkel B.J."/>
            <person name="Hornburger P."/>
            <person name="Mueller R.-W."/>
            <person name="Bruemmer F."/>
            <person name="Labrenz M."/>
            <person name="Spormann A.M."/>
            <person name="Op den Camp H."/>
            <person name="Overmann J."/>
            <person name="Amann R."/>
            <person name="Jetten M.S.M."/>
            <person name="Mascher T."/>
            <person name="Medema M.H."/>
            <person name="Devos D.P."/>
            <person name="Kaster A.-K."/>
            <person name="Ovreas L."/>
            <person name="Rohde M."/>
            <person name="Galperin M.Y."/>
            <person name="Jogler C."/>
        </authorList>
    </citation>
    <scope>NUCLEOTIDE SEQUENCE [LARGE SCALE GENOMIC DNA]</scope>
    <source>
        <strain evidence="2 3">EC9</strain>
    </source>
</reference>
<evidence type="ECO:0000313" key="2">
    <source>
        <dbReference type="EMBL" id="QDS88414.1"/>
    </source>
</evidence>
<dbReference type="AlphaFoldDB" id="A0A517M0L1"/>
<feature type="chain" id="PRO_5022240767" evidence="1">
    <location>
        <begin position="21"/>
        <end position="315"/>
    </location>
</feature>
<proteinExistence type="predicted"/>
<organism evidence="2 3">
    <name type="scientific">Rosistilla ulvae</name>
    <dbReference type="NCBI Taxonomy" id="1930277"/>
    <lineage>
        <taxon>Bacteria</taxon>
        <taxon>Pseudomonadati</taxon>
        <taxon>Planctomycetota</taxon>
        <taxon>Planctomycetia</taxon>
        <taxon>Pirellulales</taxon>
        <taxon>Pirellulaceae</taxon>
        <taxon>Rosistilla</taxon>
    </lineage>
</organism>
<protein>
    <submittedName>
        <fullName evidence="2">Uncharacterized protein</fullName>
    </submittedName>
</protein>
<evidence type="ECO:0000256" key="1">
    <source>
        <dbReference type="SAM" id="SignalP"/>
    </source>
</evidence>
<gene>
    <name evidence="2" type="ORF">EC9_26040</name>
</gene>
<keyword evidence="1" id="KW-0732">Signal</keyword>
<dbReference type="EMBL" id="CP036261">
    <property type="protein sequence ID" value="QDS88414.1"/>
    <property type="molecule type" value="Genomic_DNA"/>
</dbReference>
<accession>A0A517M0L1</accession>